<dbReference type="SUPFAM" id="SSF55811">
    <property type="entry name" value="Nudix"/>
    <property type="match status" value="1"/>
</dbReference>
<dbReference type="InterPro" id="IPR000086">
    <property type="entry name" value="NUDIX_hydrolase_dom"/>
</dbReference>
<dbReference type="PRINTS" id="PR00502">
    <property type="entry name" value="NUDIXFAMILY"/>
</dbReference>
<proteinExistence type="inferred from homology"/>
<name>A0ABU0GZ42_9BACL</name>
<dbReference type="Gene3D" id="3.90.79.10">
    <property type="entry name" value="Nucleoside Triphosphate Pyrophosphohydrolase"/>
    <property type="match status" value="1"/>
</dbReference>
<dbReference type="Pfam" id="PF00293">
    <property type="entry name" value="NUDIX"/>
    <property type="match status" value="1"/>
</dbReference>
<evidence type="ECO:0000256" key="2">
    <source>
        <dbReference type="ARBA" id="ARBA00022801"/>
    </source>
</evidence>
<protein>
    <submittedName>
        <fullName evidence="5">ADP-ribose pyrophosphatase YjhB (NUDIX family)</fullName>
    </submittedName>
</protein>
<accession>A0ABU0GZ42</accession>
<dbReference type="Proteomes" id="UP001241988">
    <property type="component" value="Unassembled WGS sequence"/>
</dbReference>
<organism evidence="5 6">
    <name type="scientific">Planomicrobium stackebrandtii</name>
    <dbReference type="NCBI Taxonomy" id="253160"/>
    <lineage>
        <taxon>Bacteria</taxon>
        <taxon>Bacillati</taxon>
        <taxon>Bacillota</taxon>
        <taxon>Bacilli</taxon>
        <taxon>Bacillales</taxon>
        <taxon>Caryophanaceae</taxon>
        <taxon>Planomicrobium</taxon>
    </lineage>
</organism>
<dbReference type="PROSITE" id="PS51462">
    <property type="entry name" value="NUDIX"/>
    <property type="match status" value="1"/>
</dbReference>
<dbReference type="InterPro" id="IPR015797">
    <property type="entry name" value="NUDIX_hydrolase-like_dom_sf"/>
</dbReference>
<comment type="caution">
    <text evidence="5">The sequence shown here is derived from an EMBL/GenBank/DDBJ whole genome shotgun (WGS) entry which is preliminary data.</text>
</comment>
<keyword evidence="2 3" id="KW-0378">Hydrolase</keyword>
<evidence type="ECO:0000259" key="4">
    <source>
        <dbReference type="PROSITE" id="PS51462"/>
    </source>
</evidence>
<reference evidence="5 6" key="1">
    <citation type="submission" date="2023-07" db="EMBL/GenBank/DDBJ databases">
        <title>Genomic Encyclopedia of Type Strains, Phase IV (KMG-IV): sequencing the most valuable type-strain genomes for metagenomic binning, comparative biology and taxonomic classification.</title>
        <authorList>
            <person name="Goeker M."/>
        </authorList>
    </citation>
    <scope>NUCLEOTIDE SEQUENCE [LARGE SCALE GENOMIC DNA]</scope>
    <source>
        <strain evidence="5 6">DSM 16419</strain>
    </source>
</reference>
<comment type="similarity">
    <text evidence="3">Belongs to the Nudix hydrolase family.</text>
</comment>
<sequence>MASKRGNVWLGAAGLVVNSKGQWLVVKKRYGGLHGKWSLPAGFVHGNETVDQAVLREVKEETGVDCELIEMIGFRSGVIREEISDNMAIFLLKANNEEQPIIAQLSELYEVEWLPPAELSNDKEASVMLREMASYVLEEGLEPIEDVDPGEVFGYSDYKLFFKK</sequence>
<evidence type="ECO:0000313" key="6">
    <source>
        <dbReference type="Proteomes" id="UP001241988"/>
    </source>
</evidence>
<dbReference type="InterPro" id="IPR020476">
    <property type="entry name" value="Nudix_hydrolase"/>
</dbReference>
<comment type="cofactor">
    <cofactor evidence="1">
        <name>Mg(2+)</name>
        <dbReference type="ChEBI" id="CHEBI:18420"/>
    </cofactor>
</comment>
<dbReference type="EMBL" id="JAUSWB010000008">
    <property type="protein sequence ID" value="MDQ0430358.1"/>
    <property type="molecule type" value="Genomic_DNA"/>
</dbReference>
<dbReference type="InterPro" id="IPR020084">
    <property type="entry name" value="NUDIX_hydrolase_CS"/>
</dbReference>
<evidence type="ECO:0000256" key="3">
    <source>
        <dbReference type="RuleBase" id="RU003476"/>
    </source>
</evidence>
<evidence type="ECO:0000313" key="5">
    <source>
        <dbReference type="EMBL" id="MDQ0430358.1"/>
    </source>
</evidence>
<dbReference type="PROSITE" id="PS00893">
    <property type="entry name" value="NUDIX_BOX"/>
    <property type="match status" value="1"/>
</dbReference>
<evidence type="ECO:0000256" key="1">
    <source>
        <dbReference type="ARBA" id="ARBA00001946"/>
    </source>
</evidence>
<dbReference type="RefSeq" id="WP_308788319.1">
    <property type="nucleotide sequence ID" value="NZ_JAUSWB010000008.1"/>
</dbReference>
<keyword evidence="6" id="KW-1185">Reference proteome</keyword>
<feature type="domain" description="Nudix hydrolase" evidence="4">
    <location>
        <begin position="7"/>
        <end position="138"/>
    </location>
</feature>
<gene>
    <name evidence="5" type="ORF">QOZ98_003196</name>
</gene>
<dbReference type="PANTHER" id="PTHR43046">
    <property type="entry name" value="GDP-MANNOSE MANNOSYL HYDROLASE"/>
    <property type="match status" value="1"/>
</dbReference>
<dbReference type="PANTHER" id="PTHR43046:SF2">
    <property type="entry name" value="8-OXO-DGTP DIPHOSPHATASE-RELATED"/>
    <property type="match status" value="1"/>
</dbReference>